<evidence type="ECO:0000259" key="7">
    <source>
        <dbReference type="Pfam" id="PF24101"/>
    </source>
</evidence>
<feature type="domain" description="B-block binding subunit of TFIIIC" evidence="6">
    <location>
        <begin position="170"/>
        <end position="243"/>
    </location>
</feature>
<protein>
    <submittedName>
        <fullName evidence="9">Uncharacterized protein LOC112053278</fullName>
    </submittedName>
</protein>
<dbReference type="GO" id="GO:0006384">
    <property type="term" value="P:transcription initiation at RNA polymerase III promoter"/>
    <property type="evidence" value="ECO:0007669"/>
    <property type="project" value="InterPro"/>
</dbReference>
<evidence type="ECO:0000259" key="6">
    <source>
        <dbReference type="Pfam" id="PF04182"/>
    </source>
</evidence>
<evidence type="ECO:0000313" key="8">
    <source>
        <dbReference type="Proteomes" id="UP001652582"/>
    </source>
</evidence>
<gene>
    <name evidence="9" type="primary">LOC112053278</name>
</gene>
<keyword evidence="8" id="KW-1185">Reference proteome</keyword>
<reference evidence="9" key="1">
    <citation type="submission" date="2025-08" db="UniProtKB">
        <authorList>
            <consortium name="RefSeq"/>
        </authorList>
    </citation>
    <scope>IDENTIFICATION</scope>
</reference>
<keyword evidence="5" id="KW-0539">Nucleus</keyword>
<evidence type="ECO:0000256" key="2">
    <source>
        <dbReference type="ARBA" id="ARBA00022553"/>
    </source>
</evidence>
<dbReference type="InterPro" id="IPR007309">
    <property type="entry name" value="TFIIIC_Bblock-bd"/>
</dbReference>
<evidence type="ECO:0000256" key="5">
    <source>
        <dbReference type="ARBA" id="ARBA00023242"/>
    </source>
</evidence>
<dbReference type="GO" id="GO:0003677">
    <property type="term" value="F:DNA binding"/>
    <property type="evidence" value="ECO:0007669"/>
    <property type="project" value="UniProtKB-KW"/>
</dbReference>
<dbReference type="OrthoDB" id="68020at2759"/>
<name>A0A6J1NKZ2_BICAN</name>
<dbReference type="KEGG" id="bany:112053278"/>
<dbReference type="InterPro" id="IPR044210">
    <property type="entry name" value="Tfc3-like"/>
</dbReference>
<dbReference type="Pfam" id="PF24101">
    <property type="entry name" value="WHD_GTF3C1"/>
    <property type="match status" value="1"/>
</dbReference>
<comment type="subcellular location">
    <subcellularLocation>
        <location evidence="1">Nucleus</location>
    </subcellularLocation>
</comment>
<evidence type="ECO:0000256" key="1">
    <source>
        <dbReference type="ARBA" id="ARBA00004123"/>
    </source>
</evidence>
<evidence type="ECO:0000313" key="9">
    <source>
        <dbReference type="RefSeq" id="XP_023948430.2"/>
    </source>
</evidence>
<dbReference type="InterPro" id="IPR056467">
    <property type="entry name" value="eWH_GTF3C1"/>
</dbReference>
<dbReference type="GeneID" id="112053278"/>
<dbReference type="RefSeq" id="XP_023948430.2">
    <property type="nucleotide sequence ID" value="XM_024092662.2"/>
</dbReference>
<accession>A0A6J1NKZ2</accession>
<feature type="domain" description="GTF3C1 extended winged-helix" evidence="7">
    <location>
        <begin position="515"/>
        <end position="606"/>
    </location>
</feature>
<dbReference type="GO" id="GO:0042791">
    <property type="term" value="P:5S class rRNA transcription by RNA polymerase III"/>
    <property type="evidence" value="ECO:0007669"/>
    <property type="project" value="TreeGrafter"/>
</dbReference>
<dbReference type="GO" id="GO:0005634">
    <property type="term" value="C:nucleus"/>
    <property type="evidence" value="ECO:0007669"/>
    <property type="project" value="UniProtKB-SubCell"/>
</dbReference>
<evidence type="ECO:0000256" key="3">
    <source>
        <dbReference type="ARBA" id="ARBA00023125"/>
    </source>
</evidence>
<dbReference type="Proteomes" id="UP001652582">
    <property type="component" value="Chromosome 20"/>
</dbReference>
<dbReference type="PANTHER" id="PTHR15180">
    <property type="entry name" value="GENERAL TRANSCRIPTION FACTOR 3C POLYPEPTIDE 1"/>
    <property type="match status" value="1"/>
</dbReference>
<dbReference type="PANTHER" id="PTHR15180:SF1">
    <property type="entry name" value="GENERAL TRANSCRIPTION FACTOR 3C POLYPEPTIDE 1"/>
    <property type="match status" value="1"/>
</dbReference>
<dbReference type="Pfam" id="PF04182">
    <property type="entry name" value="B-block_TFIIIC"/>
    <property type="match status" value="1"/>
</dbReference>
<sequence length="1503" mass="172612">MENITQCFSLNYKQILIDEIALDGLQGIGLETLWKRVEKRINSPLTSKMKEKFWKYITNKASITIFQVPEPPPVIEVIDRFTIVDTTTGYIADPQTFLDGPYEYSPVENEYGSCTNYTTRILLKDTIQSMSYEEVNSKYEGKLVAVASMEERWHALASHLPMDYMSQLTPIHYALLELIGKGRENGQMTVGTTNLSKIVNEPKLLFYNRSVLQKLDLIDVHYSTQFTFGKAMKSILLRLKRFKQPAIGNFPKKGLIADTIKYLLEKPDHSEINEIVIRKKIYSSKDSKRFQKALNIFTFEDRDVKVIKSKNSKGEKKTEFVKKKFISIVPKSDESSSDEEIDKTPLQCQYKVGVGLMRQAYERILEAGLKGLTQTEIAQLLGVEFYTGRSICRIFKNKNLVREFLEDKGRQRTARYVAVAATKEIDQVYTKEKNILLEHAKSVKEKNESNIDESNSDSDDIPVKKLKLHKEKEKTESTVREKYKTESTPNSITEVKTLEGFENVNESLLNTKKKLTLRQLKFANGILKIVKERDFILGFQTLNMIVSKEIGEPQMDAKGLKKFVQKLLIDNQLKVLKITNLNKIYFLICAPNIKPTDDVIKNKYKQLCVKPVLKKKTQICKVDNARPKWQFIYQRYIKIQKLHEFLTKFVYFNDDKSTIILNQDSQGNVLKHGFSSLLTIIPQMTVEFALSNLNNLETSDVAKVKIDTSDIKICEAEEKLKNLLSHSQSIQNSIKVILKILAALGLIQLVHTPSTSRKNSANSCIFYINRHAKILNTTGKWPRPVDGSVIEKSYYFNTFDDVMKYWHDVTNISSNTIINAPKRETLKLRHPLRNEADVGMFDNGERLGDGLGPCGFDSSIFMDIPRLWRKFVFKTPNIPQQTGPKRKAKRVVKRRNKPKKVVNKEIVAKVDKRKRIPDGPALKWSDFEDKILMLCKAAVTVLSPTSQPGSLRVRNIVAKDLLTMIDRNKTAAYCHKRSAVLDSNSKLAHEKDCIVNEMRRHRHLIKKYDNLLKVLRHRHIESTAKYINEARLPLLELVWLASQIETIKPYVRRIPCIALNVEDFHRKYMITAMSSNRPYNVYRTPVTCEPEFATLKEGILLTVMLSLDNQVTKDIAKKIYNIYEVYPESTLRSAVDELRKGGVIAARAKCLNNNLKKIHFDEIVESSYRISVAYRRKMDGKFELEFIAKLADIMSNPLPEKGLKGSSEINCLLFEMEASDVINIKLENLPIITGSAGSIIQEEQMNVIDMETKYKLKTGTVAWTSERNIENFLEVYQDIQFKSILDSISKESIVTFSDNDVYDMNDPVILYLEGKGEKGSTFHELQNQLSTPRSILCERLKDLEKKKKIKRVGYYENLITLTKCATPMLLQIEPNFHIIPTPWLTLGGQIRTGVFIKWTSVIVNKIFELPGCSIEYLSNNIECISIRSVQDICNFLQGCECVVLRCIEKRDVDLFSDDDYVPELTEYNPYDSPDNILVFPVNDMLSRYACLRKALSNERDPLV</sequence>
<dbReference type="GO" id="GO:0000127">
    <property type="term" value="C:transcription factor TFIIIC complex"/>
    <property type="evidence" value="ECO:0007669"/>
    <property type="project" value="InterPro"/>
</dbReference>
<evidence type="ECO:0000256" key="4">
    <source>
        <dbReference type="ARBA" id="ARBA00023163"/>
    </source>
</evidence>
<keyword evidence="4" id="KW-0804">Transcription</keyword>
<organism evidence="8 9">
    <name type="scientific">Bicyclus anynana</name>
    <name type="common">Squinting bush brown butterfly</name>
    <dbReference type="NCBI Taxonomy" id="110368"/>
    <lineage>
        <taxon>Eukaryota</taxon>
        <taxon>Metazoa</taxon>
        <taxon>Ecdysozoa</taxon>
        <taxon>Arthropoda</taxon>
        <taxon>Hexapoda</taxon>
        <taxon>Insecta</taxon>
        <taxon>Pterygota</taxon>
        <taxon>Neoptera</taxon>
        <taxon>Endopterygota</taxon>
        <taxon>Lepidoptera</taxon>
        <taxon>Glossata</taxon>
        <taxon>Ditrysia</taxon>
        <taxon>Papilionoidea</taxon>
        <taxon>Nymphalidae</taxon>
        <taxon>Satyrinae</taxon>
        <taxon>Satyrini</taxon>
        <taxon>Mycalesina</taxon>
        <taxon>Bicyclus</taxon>
    </lineage>
</organism>
<keyword evidence="3" id="KW-0238">DNA-binding</keyword>
<proteinExistence type="predicted"/>
<keyword evidence="2" id="KW-0597">Phosphoprotein</keyword>